<reference evidence="1" key="1">
    <citation type="submission" date="2018-01" db="EMBL/GenBank/DDBJ databases">
        <title>Prevalence of blaNDM and mcr-1 in Escherichia coli from food in China.</title>
        <authorList>
            <person name="Liu X."/>
            <person name="Li R."/>
            <person name="Chen S."/>
        </authorList>
    </citation>
    <scope>NUCLEOTIDE SEQUENCE</scope>
    <source>
        <strain evidence="1">1107</strain>
        <plasmid evidence="1">p1107-111K</plasmid>
    </source>
</reference>
<evidence type="ECO:0000313" key="1">
    <source>
        <dbReference type="EMBL" id="AWF75837.1"/>
    </source>
</evidence>
<sequence length="74" mass="8392">MKQHPNKHIQAVIDYALSKGWIWVAAGGAAHCFCRLRCGNPEGEHKTHQMSVWSTPGNPENHAKQIKRMVDRCK</sequence>
<dbReference type="EMBL" id="MG825385">
    <property type="protein sequence ID" value="AWF75837.1"/>
    <property type="molecule type" value="Genomic_DNA"/>
</dbReference>
<dbReference type="RefSeq" id="WP_172693119.1">
    <property type="nucleotide sequence ID" value="NZ_MG825385.1"/>
</dbReference>
<accession>A0A2S1JBS3</accession>
<proteinExistence type="predicted"/>
<geneLocation type="plasmid" evidence="1">
    <name>p1107-111K</name>
</geneLocation>
<gene>
    <name evidence="1" type="ORF">JPJMBBCJ_00013</name>
</gene>
<keyword evidence="1" id="KW-0614">Plasmid</keyword>
<protein>
    <submittedName>
        <fullName evidence="1">Uncharacterized protein</fullName>
    </submittedName>
</protein>
<name>A0A2S1JBS3_ECOLX</name>
<dbReference type="AlphaFoldDB" id="A0A2S1JBS3"/>
<organism evidence="1">
    <name type="scientific">Escherichia coli</name>
    <dbReference type="NCBI Taxonomy" id="562"/>
    <lineage>
        <taxon>Bacteria</taxon>
        <taxon>Pseudomonadati</taxon>
        <taxon>Pseudomonadota</taxon>
        <taxon>Gammaproteobacteria</taxon>
        <taxon>Enterobacterales</taxon>
        <taxon>Enterobacteriaceae</taxon>
        <taxon>Escherichia</taxon>
    </lineage>
</organism>